<dbReference type="InterPro" id="IPR044068">
    <property type="entry name" value="CB"/>
</dbReference>
<dbReference type="InterPro" id="IPR010998">
    <property type="entry name" value="Integrase_recombinase_N"/>
</dbReference>
<dbReference type="PROSITE" id="PS51900">
    <property type="entry name" value="CB"/>
    <property type="match status" value="1"/>
</dbReference>
<name>A0AAE8K8S0_CLOPF</name>
<dbReference type="InterPro" id="IPR011010">
    <property type="entry name" value="DNA_brk_join_enz"/>
</dbReference>
<dbReference type="InterPro" id="IPR004107">
    <property type="entry name" value="Integrase_SAM-like_N"/>
</dbReference>
<evidence type="ECO:0000256" key="1">
    <source>
        <dbReference type="ARBA" id="ARBA00008857"/>
    </source>
</evidence>
<comment type="similarity">
    <text evidence="1">Belongs to the 'phage' integrase family.</text>
</comment>
<dbReference type="GO" id="GO:0003677">
    <property type="term" value="F:DNA binding"/>
    <property type="evidence" value="ECO:0007669"/>
    <property type="project" value="UniProtKB-UniRule"/>
</dbReference>
<evidence type="ECO:0000256" key="2">
    <source>
        <dbReference type="ARBA" id="ARBA00023125"/>
    </source>
</evidence>
<reference evidence="5 6" key="1">
    <citation type="submission" date="2018-11" db="EMBL/GenBank/DDBJ databases">
        <title>Draft genome sequences of potential pathogenic Clostridium perfringens from environmental surface water in the North West Province, South Africa.</title>
        <authorList>
            <person name="Fourie J.C.J."/>
            <person name="Sanko T.J."/>
            <person name="Bezuidenhout C."/>
            <person name="Mienie C."/>
            <person name="Adeleke R."/>
        </authorList>
    </citation>
    <scope>NUCLEOTIDE SEQUENCE [LARGE SCALE GENOMIC DNA]</scope>
    <source>
        <strain evidence="5 6">SC4-C13</strain>
    </source>
</reference>
<organism evidence="5 6">
    <name type="scientific">Clostridium perfringens</name>
    <dbReference type="NCBI Taxonomy" id="1502"/>
    <lineage>
        <taxon>Bacteria</taxon>
        <taxon>Bacillati</taxon>
        <taxon>Bacillota</taxon>
        <taxon>Clostridia</taxon>
        <taxon>Eubacteriales</taxon>
        <taxon>Clostridiaceae</taxon>
        <taxon>Clostridium</taxon>
    </lineage>
</organism>
<protein>
    <submittedName>
        <fullName evidence="5">Integrase</fullName>
    </submittedName>
</protein>
<dbReference type="Gene3D" id="1.10.150.130">
    <property type="match status" value="1"/>
</dbReference>
<evidence type="ECO:0000313" key="5">
    <source>
        <dbReference type="EMBL" id="RQN26629.1"/>
    </source>
</evidence>
<dbReference type="Pfam" id="PF02899">
    <property type="entry name" value="Phage_int_SAM_1"/>
    <property type="match status" value="1"/>
</dbReference>
<evidence type="ECO:0000313" key="6">
    <source>
        <dbReference type="Proteomes" id="UP000273641"/>
    </source>
</evidence>
<dbReference type="SUPFAM" id="SSF56349">
    <property type="entry name" value="DNA breaking-rejoining enzymes"/>
    <property type="match status" value="1"/>
</dbReference>
<accession>A0AAE8K8S0</accession>
<dbReference type="RefSeq" id="WP_025647719.1">
    <property type="nucleotide sequence ID" value="NZ_CABHIS010000001.1"/>
</dbReference>
<sequence length="124" mass="15099">MARVLKKNKNELLDVLEEYMADCKYRDLRRTTIRAYEQSLRLLFKFLEEDYKVIYVEDVKEEHIRNYIDFTKERGKYSYVANEKNVNSNVPQNRVDFDKKVILFTLNNYLGNIKMFFSWCKDSK</sequence>
<gene>
    <name evidence="5" type="ORF">EHZ11_05675</name>
</gene>
<comment type="caution">
    <text evidence="5">The sequence shown here is derived from an EMBL/GenBank/DDBJ whole genome shotgun (WGS) entry which is preliminary data.</text>
</comment>
<dbReference type="EMBL" id="RQNR01000001">
    <property type="protein sequence ID" value="RQN26629.1"/>
    <property type="molecule type" value="Genomic_DNA"/>
</dbReference>
<dbReference type="GO" id="GO:0015074">
    <property type="term" value="P:DNA integration"/>
    <property type="evidence" value="ECO:0007669"/>
    <property type="project" value="InterPro"/>
</dbReference>
<dbReference type="Proteomes" id="UP000273641">
    <property type="component" value="Unassembled WGS sequence"/>
</dbReference>
<evidence type="ECO:0000259" key="4">
    <source>
        <dbReference type="PROSITE" id="PS51900"/>
    </source>
</evidence>
<proteinExistence type="inferred from homology"/>
<feature type="domain" description="Core-binding (CB)" evidence="4">
    <location>
        <begin position="10"/>
        <end position="121"/>
    </location>
</feature>
<dbReference type="AlphaFoldDB" id="A0AAE8K8S0"/>
<evidence type="ECO:0000256" key="3">
    <source>
        <dbReference type="PROSITE-ProRule" id="PRU01248"/>
    </source>
</evidence>
<keyword evidence="2 3" id="KW-0238">DNA-binding</keyword>